<dbReference type="GO" id="GO:0010291">
    <property type="term" value="F:beta-carotene 3-hydroxylase activity"/>
    <property type="evidence" value="ECO:0007669"/>
    <property type="project" value="UniProtKB-EC"/>
</dbReference>
<name>A0A061RME7_9CHLO</name>
<comment type="similarity">
    <text evidence="1">Belongs to the sterol desaturase family.</text>
</comment>
<evidence type="ECO:0000256" key="5">
    <source>
        <dbReference type="SAM" id="MobiDB-lite"/>
    </source>
</evidence>
<keyword evidence="2" id="KW-0125">Carotenoid biosynthesis</keyword>
<evidence type="ECO:0000256" key="4">
    <source>
        <dbReference type="ARBA" id="ARBA00026097"/>
    </source>
</evidence>
<feature type="transmembrane region" description="Helical" evidence="6">
    <location>
        <begin position="149"/>
        <end position="169"/>
    </location>
</feature>
<accession>A0A061RME7</accession>
<evidence type="ECO:0000256" key="2">
    <source>
        <dbReference type="ARBA" id="ARBA00022746"/>
    </source>
</evidence>
<dbReference type="EC" id="1.14.15.24" evidence="4"/>
<feature type="transmembrane region" description="Helical" evidence="6">
    <location>
        <begin position="113"/>
        <end position="137"/>
    </location>
</feature>
<dbReference type="GO" id="GO:0016123">
    <property type="term" value="P:xanthophyll biosynthetic process"/>
    <property type="evidence" value="ECO:0007669"/>
    <property type="project" value="TreeGrafter"/>
</dbReference>
<dbReference type="AlphaFoldDB" id="A0A061RME7"/>
<feature type="transmembrane region" description="Helical" evidence="6">
    <location>
        <begin position="203"/>
        <end position="220"/>
    </location>
</feature>
<keyword evidence="3" id="KW-0560">Oxidoreductase</keyword>
<dbReference type="PANTHER" id="PTHR31899:SF9">
    <property type="entry name" value="BETA-CAROTENE 3-HYDROXYLASE 1, CHLOROPLASTIC"/>
    <property type="match status" value="1"/>
</dbReference>
<feature type="region of interest" description="Disordered" evidence="5">
    <location>
        <begin position="61"/>
        <end position="87"/>
    </location>
</feature>
<dbReference type="Pfam" id="PF04116">
    <property type="entry name" value="FA_hydroxylase"/>
    <property type="match status" value="1"/>
</dbReference>
<dbReference type="InterPro" id="IPR045019">
    <property type="entry name" value="BETA-OHASE-like"/>
</dbReference>
<organism evidence="8">
    <name type="scientific">Tetraselmis sp. GSL018</name>
    <dbReference type="NCBI Taxonomy" id="582737"/>
    <lineage>
        <taxon>Eukaryota</taxon>
        <taxon>Viridiplantae</taxon>
        <taxon>Chlorophyta</taxon>
        <taxon>core chlorophytes</taxon>
        <taxon>Chlorodendrophyceae</taxon>
        <taxon>Chlorodendrales</taxon>
        <taxon>Chlorodendraceae</taxon>
        <taxon>Tetraselmis</taxon>
    </lineage>
</organism>
<keyword evidence="6" id="KW-1133">Transmembrane helix</keyword>
<dbReference type="EMBL" id="GBEZ01014214">
    <property type="protein sequence ID" value="JAC71845.1"/>
    <property type="molecule type" value="Transcribed_RNA"/>
</dbReference>
<evidence type="ECO:0000256" key="6">
    <source>
        <dbReference type="SAM" id="Phobius"/>
    </source>
</evidence>
<evidence type="ECO:0000313" key="8">
    <source>
        <dbReference type="EMBL" id="JAC71845.1"/>
    </source>
</evidence>
<evidence type="ECO:0000256" key="3">
    <source>
        <dbReference type="ARBA" id="ARBA00023002"/>
    </source>
</evidence>
<feature type="domain" description="Fatty acid hydroxylase" evidence="7">
    <location>
        <begin position="159"/>
        <end position="290"/>
    </location>
</feature>
<feature type="transmembrane region" description="Helical" evidence="6">
    <location>
        <begin position="226"/>
        <end position="247"/>
    </location>
</feature>
<keyword evidence="6" id="KW-0812">Transmembrane</keyword>
<evidence type="ECO:0000256" key="1">
    <source>
        <dbReference type="ARBA" id="ARBA00009324"/>
    </source>
</evidence>
<sequence length="318" mass="35750">MNALARDCFSPTRQHSVPYSTEKLCLCRETQRYCWRPQLLNRTDSRRSRCVISPTLAKRSSVYAQTRSTPARPGSVPKSSAEADSSEEKGNYENVLFLERLERKRRRAREQTVYQLSAIAATFLLTSTAVVATWYRFSMHSVKGAFPVVEFFLTLLLVVGGMIGMEMYARYAHRILWHEFQPGWALHKSHHEPRTGPFEANDVYAVANAIPAIALCAYGFLTPGMGGGICFGLGLGITLFGISYMFVHDGMVHRRFPVGPIAELPYLKRVAVAHQVHHSERFGGVPYGLFLGPQELEQMEGGKDYLDTLVRQVNIKSS</sequence>
<dbReference type="GO" id="GO:0005506">
    <property type="term" value="F:iron ion binding"/>
    <property type="evidence" value="ECO:0007669"/>
    <property type="project" value="InterPro"/>
</dbReference>
<dbReference type="PANTHER" id="PTHR31899">
    <property type="entry name" value="BETA-CAROTENE 3-HYDROXYLASE 1, CHLOROPLASTIC"/>
    <property type="match status" value="1"/>
</dbReference>
<keyword evidence="6" id="KW-0472">Membrane</keyword>
<dbReference type="GO" id="GO:0016119">
    <property type="term" value="P:carotene metabolic process"/>
    <property type="evidence" value="ECO:0007669"/>
    <property type="project" value="TreeGrafter"/>
</dbReference>
<proteinExistence type="inferred from homology"/>
<gene>
    <name evidence="8" type="primary">CRTZ</name>
    <name evidence="8" type="ORF">TSPGSL018_1035</name>
</gene>
<dbReference type="InterPro" id="IPR006694">
    <property type="entry name" value="Fatty_acid_hydroxylase"/>
</dbReference>
<evidence type="ECO:0000259" key="7">
    <source>
        <dbReference type="Pfam" id="PF04116"/>
    </source>
</evidence>
<reference evidence="8" key="1">
    <citation type="submission" date="2014-05" db="EMBL/GenBank/DDBJ databases">
        <title>The transcriptome of the halophilic microalga Tetraselmis sp. GSL018 isolated from the Great Salt Lake, Utah.</title>
        <authorList>
            <person name="Jinkerson R.E."/>
            <person name="D'Adamo S."/>
            <person name="Posewitz M.C."/>
        </authorList>
    </citation>
    <scope>NUCLEOTIDE SEQUENCE</scope>
    <source>
        <strain evidence="8">GSL018</strain>
    </source>
</reference>
<protein>
    <recommendedName>
        <fullName evidence="4">beta-carotene 3-hydroxylase</fullName>
        <ecNumber evidence="4">1.14.15.24</ecNumber>
    </recommendedName>
</protein>
<dbReference type="GO" id="GO:0009507">
    <property type="term" value="C:chloroplast"/>
    <property type="evidence" value="ECO:0007669"/>
    <property type="project" value="TreeGrafter"/>
</dbReference>